<sequence length="418" mass="47161">MPLARQSNALSPRNEKLNKAVRQNRLLSKAGLSERLFAYVFKGLVYPQIWEDPEVDMEALQILPGHRIVTIASGGCNAMSYLTADPASVEAVDLNTAHVAFNRLKLAAVARLPNYDAFYRFYGTADDRANLAAYERFIQPHLDATSRAYWEKRMLSGRRRITIFSRDLYRHGLLGLFIGMGHRIAGLYGIDPRDLLKASTMEEQRAYFDTALAPLFDKRMIRWATKRKSSLFGLGIPPQQYDALATAGDGNMAQVLRGRLEKLACGFPLSENYFAWQAFGRGYSDNAETGPLPPYLSRSNFATVRDRASRMNVVNASFTEFLAAKPDASVDRFILLDAQDWMNDTQLNELWAEITRTAAPGARVIFRTAAEPTILPGRIADTLLNSWDYQEELSRALHERDRSSIYGGFHLYLLKDRA</sequence>
<dbReference type="PANTHER" id="PTHR47473">
    <property type="entry name" value="BTA1P"/>
    <property type="match status" value="1"/>
</dbReference>
<dbReference type="PANTHER" id="PTHR47473:SF1">
    <property type="entry name" value="METHYLTRANSFERASE DOMAIN-CONTAINING PROTEIN"/>
    <property type="match status" value="1"/>
</dbReference>
<dbReference type="RefSeq" id="WP_113282201.1">
    <property type="nucleotide sequence ID" value="NZ_JABUMX010000002.1"/>
</dbReference>
<comment type="caution">
    <text evidence="1">The sequence shown here is derived from an EMBL/GenBank/DDBJ whole genome shotgun (WGS) entry which is preliminary data.</text>
</comment>
<keyword evidence="2" id="KW-1185">Reference proteome</keyword>
<accession>A0A849VS46</accession>
<evidence type="ECO:0000313" key="1">
    <source>
        <dbReference type="EMBL" id="NTS31794.1"/>
    </source>
</evidence>
<reference evidence="1 2" key="1">
    <citation type="submission" date="2020-05" db="EMBL/GenBank/DDBJ databases">
        <authorList>
            <person name="Kim M.K."/>
        </authorList>
    </citation>
    <scope>NUCLEOTIDE SEQUENCE [LARGE SCALE GENOMIC DNA]</scope>
    <source>
        <strain evidence="1 2">BT25</strain>
    </source>
</reference>
<dbReference type="AlphaFoldDB" id="A0A849VS46"/>
<gene>
    <name evidence="1" type="ORF">HQ945_11065</name>
</gene>
<name>A0A849VS46_9HYPH</name>
<evidence type="ECO:0000313" key="2">
    <source>
        <dbReference type="Proteomes" id="UP000550508"/>
    </source>
</evidence>
<dbReference type="Pfam" id="PF11899">
    <property type="entry name" value="DUF3419"/>
    <property type="match status" value="1"/>
</dbReference>
<dbReference type="Proteomes" id="UP000550508">
    <property type="component" value="Unassembled WGS sequence"/>
</dbReference>
<dbReference type="SUPFAM" id="SSF53335">
    <property type="entry name" value="S-adenosyl-L-methionine-dependent methyltransferases"/>
    <property type="match status" value="1"/>
</dbReference>
<dbReference type="EMBL" id="JABUMX010000002">
    <property type="protein sequence ID" value="NTS31794.1"/>
    <property type="molecule type" value="Genomic_DNA"/>
</dbReference>
<dbReference type="InterPro" id="IPR021829">
    <property type="entry name" value="DUF3419"/>
</dbReference>
<proteinExistence type="predicted"/>
<organism evidence="1 2">
    <name type="scientific">Phyllobacterium pellucidum</name>
    <dbReference type="NCBI Taxonomy" id="2740464"/>
    <lineage>
        <taxon>Bacteria</taxon>
        <taxon>Pseudomonadati</taxon>
        <taxon>Pseudomonadota</taxon>
        <taxon>Alphaproteobacteria</taxon>
        <taxon>Hyphomicrobiales</taxon>
        <taxon>Phyllobacteriaceae</taxon>
        <taxon>Phyllobacterium</taxon>
    </lineage>
</organism>
<protein>
    <submittedName>
        <fullName evidence="1">DUF3419 family protein</fullName>
    </submittedName>
</protein>
<dbReference type="InterPro" id="IPR029063">
    <property type="entry name" value="SAM-dependent_MTases_sf"/>
</dbReference>